<comment type="subcellular location">
    <subcellularLocation>
        <location evidence="2">Membrane</location>
        <topology evidence="2">Multi-pass membrane protein</topology>
    </subcellularLocation>
</comment>
<gene>
    <name evidence="18" type="ORF">FL622_15395</name>
</gene>
<dbReference type="GO" id="GO:0016020">
    <property type="term" value="C:membrane"/>
    <property type="evidence" value="ECO:0007669"/>
    <property type="project" value="UniProtKB-SubCell"/>
</dbReference>
<dbReference type="PANTHER" id="PTHR42878">
    <property type="entry name" value="TWO-COMPONENT HISTIDINE KINASE"/>
    <property type="match status" value="1"/>
</dbReference>
<protein>
    <recommendedName>
        <fullName evidence="3">histidine kinase</fullName>
        <ecNumber evidence="3">2.7.13.3</ecNumber>
    </recommendedName>
</protein>
<dbReference type="GO" id="GO:0005524">
    <property type="term" value="F:ATP binding"/>
    <property type="evidence" value="ECO:0007669"/>
    <property type="project" value="UniProtKB-KW"/>
</dbReference>
<accession>A0A550J624</accession>
<dbReference type="SMART" id="SM00091">
    <property type="entry name" value="PAS"/>
    <property type="match status" value="1"/>
</dbReference>
<keyword evidence="12 14" id="KW-0472">Membrane</keyword>
<dbReference type="Pfam" id="PF00512">
    <property type="entry name" value="HisKA"/>
    <property type="match status" value="1"/>
</dbReference>
<dbReference type="GO" id="GO:0000155">
    <property type="term" value="F:phosphorelay sensor kinase activity"/>
    <property type="evidence" value="ECO:0007669"/>
    <property type="project" value="InterPro"/>
</dbReference>
<dbReference type="FunFam" id="3.30.565.10:FF:000006">
    <property type="entry name" value="Sensor histidine kinase WalK"/>
    <property type="match status" value="1"/>
</dbReference>
<evidence type="ECO:0000256" key="3">
    <source>
        <dbReference type="ARBA" id="ARBA00012438"/>
    </source>
</evidence>
<feature type="transmembrane region" description="Helical" evidence="14">
    <location>
        <begin position="168"/>
        <end position="191"/>
    </location>
</feature>
<keyword evidence="7" id="KW-0547">Nucleotide-binding</keyword>
<dbReference type="GO" id="GO:0007234">
    <property type="term" value="P:osmosensory signaling via phosphorelay pathway"/>
    <property type="evidence" value="ECO:0007669"/>
    <property type="project" value="TreeGrafter"/>
</dbReference>
<name>A0A550J624_9BACT</name>
<dbReference type="EC" id="2.7.13.3" evidence="3"/>
<evidence type="ECO:0000256" key="6">
    <source>
        <dbReference type="ARBA" id="ARBA00022692"/>
    </source>
</evidence>
<dbReference type="InterPro" id="IPR036097">
    <property type="entry name" value="HisK_dim/P_sf"/>
</dbReference>
<dbReference type="Pfam" id="PF00672">
    <property type="entry name" value="HAMP"/>
    <property type="match status" value="1"/>
</dbReference>
<dbReference type="InterPro" id="IPR035965">
    <property type="entry name" value="PAS-like_dom_sf"/>
</dbReference>
<dbReference type="PANTHER" id="PTHR42878:SF7">
    <property type="entry name" value="SENSOR HISTIDINE KINASE GLRK"/>
    <property type="match status" value="1"/>
</dbReference>
<keyword evidence="19" id="KW-1185">Reference proteome</keyword>
<keyword evidence="10 14" id="KW-1133">Transmembrane helix</keyword>
<keyword evidence="8" id="KW-0418">Kinase</keyword>
<dbReference type="SUPFAM" id="SSF55874">
    <property type="entry name" value="ATPase domain of HSP90 chaperone/DNA topoisomerase II/histidine kinase"/>
    <property type="match status" value="1"/>
</dbReference>
<feature type="coiled-coil region" evidence="13">
    <location>
        <begin position="221"/>
        <end position="252"/>
    </location>
</feature>
<keyword evidence="11" id="KW-0902">Two-component regulatory system</keyword>
<dbReference type="Pfam" id="PF02518">
    <property type="entry name" value="HATPase_c"/>
    <property type="match status" value="1"/>
</dbReference>
<dbReference type="PRINTS" id="PR00344">
    <property type="entry name" value="BCTRLSENSOR"/>
</dbReference>
<dbReference type="Gene3D" id="3.30.565.10">
    <property type="entry name" value="Histidine kinase-like ATPase, C-terminal domain"/>
    <property type="match status" value="1"/>
</dbReference>
<dbReference type="SMART" id="SM00388">
    <property type="entry name" value="HisKA"/>
    <property type="match status" value="1"/>
</dbReference>
<feature type="transmembrane region" description="Helical" evidence="14">
    <location>
        <begin position="12"/>
        <end position="32"/>
    </location>
</feature>
<dbReference type="CDD" id="cd00130">
    <property type="entry name" value="PAS"/>
    <property type="match status" value="1"/>
</dbReference>
<keyword evidence="9" id="KW-0067">ATP-binding</keyword>
<dbReference type="InterPro" id="IPR005467">
    <property type="entry name" value="His_kinase_dom"/>
</dbReference>
<dbReference type="CDD" id="cd00082">
    <property type="entry name" value="HisKA"/>
    <property type="match status" value="1"/>
</dbReference>
<dbReference type="InterPro" id="IPR036890">
    <property type="entry name" value="HATPase_C_sf"/>
</dbReference>
<evidence type="ECO:0000256" key="4">
    <source>
        <dbReference type="ARBA" id="ARBA00022553"/>
    </source>
</evidence>
<comment type="caution">
    <text evidence="18">The sequence shown here is derived from an EMBL/GenBank/DDBJ whole genome shotgun (WGS) entry which is preliminary data.</text>
</comment>
<dbReference type="AlphaFoldDB" id="A0A550J624"/>
<evidence type="ECO:0000256" key="9">
    <source>
        <dbReference type="ARBA" id="ARBA00022840"/>
    </source>
</evidence>
<evidence type="ECO:0000256" key="10">
    <source>
        <dbReference type="ARBA" id="ARBA00022989"/>
    </source>
</evidence>
<dbReference type="NCBIfam" id="TIGR00229">
    <property type="entry name" value="sensory_box"/>
    <property type="match status" value="1"/>
</dbReference>
<comment type="catalytic activity">
    <reaction evidence="1">
        <text>ATP + protein L-histidine = ADP + protein N-phospho-L-histidine.</text>
        <dbReference type="EC" id="2.7.13.3"/>
    </reaction>
</comment>
<evidence type="ECO:0000259" key="16">
    <source>
        <dbReference type="PROSITE" id="PS50112"/>
    </source>
</evidence>
<evidence type="ECO:0000256" key="7">
    <source>
        <dbReference type="ARBA" id="ARBA00022741"/>
    </source>
</evidence>
<dbReference type="InterPro" id="IPR050351">
    <property type="entry name" value="BphY/WalK/GraS-like"/>
</dbReference>
<evidence type="ECO:0000256" key="12">
    <source>
        <dbReference type="ARBA" id="ARBA00023136"/>
    </source>
</evidence>
<dbReference type="Pfam" id="PF08448">
    <property type="entry name" value="PAS_4"/>
    <property type="match status" value="1"/>
</dbReference>
<dbReference type="PROSITE" id="PS50109">
    <property type="entry name" value="HIS_KIN"/>
    <property type="match status" value="1"/>
</dbReference>
<evidence type="ECO:0000313" key="19">
    <source>
        <dbReference type="Proteomes" id="UP000317155"/>
    </source>
</evidence>
<evidence type="ECO:0000256" key="5">
    <source>
        <dbReference type="ARBA" id="ARBA00022679"/>
    </source>
</evidence>
<evidence type="ECO:0000256" key="1">
    <source>
        <dbReference type="ARBA" id="ARBA00000085"/>
    </source>
</evidence>
<dbReference type="GO" id="GO:0030295">
    <property type="term" value="F:protein kinase activator activity"/>
    <property type="evidence" value="ECO:0007669"/>
    <property type="project" value="TreeGrafter"/>
</dbReference>
<dbReference type="PROSITE" id="PS50885">
    <property type="entry name" value="HAMP"/>
    <property type="match status" value="1"/>
</dbReference>
<dbReference type="RefSeq" id="WP_092054621.1">
    <property type="nucleotide sequence ID" value="NZ_FOJJ01000007.1"/>
</dbReference>
<dbReference type="InterPro" id="IPR000014">
    <property type="entry name" value="PAS"/>
</dbReference>
<feature type="domain" description="HAMP" evidence="17">
    <location>
        <begin position="188"/>
        <end position="240"/>
    </location>
</feature>
<sequence length="623" mass="69272">MPFLTGLRKKIYLTFAGLSLFFGLALVLFVTFEYSQELRSELEKRGISIARHLAQQSIAPILTRDPLTIKLNAIQAQATEEDIVYIFFRDPRNGEVFAHTFSNGFPSALLDVNPLPPHEDHSITHLATEQGKIYDVAVPVGRGGLGQVHVGISAQPVNSAVQRLTRDIALASLLLAGLSLLLSLPLSAALVRPLGQFTYAVRELTAGRFGQRIAEDGQDEIGELARSFNAMSEKLRDAQQELLERNRLLAEEVDRRRQAEGKLASQLKFLATLMNELPEPVFYKNTEGIYLGCNRAFEEFYGIPRDRIVGHRVDEIFPEEEARVHLEADGDLFTNPGTCQYELPVMAAGLRPRQAIYKKTTYQDNSGHIGGLVGVMIDVTHEREIDQMRREFVSTTAHEFQTPLAAILGFCELLQLPEGEMSGNREECLGIIHERAEFLSRLVDQFLDVSRIEAGRDLPLNLGACQVDQLVHAVLRNQRGNRQRFEVRFPENCPAVLADEDRISQVIENLVSNAVKYSPPEGRISLSGTVEKRMLRIAVADEGIGLSEELREKIFDKFFRVDSRETAPSGTGLGLYITRAIVEAHGGHISACSHCGQGTTFTFTLPLLEGTGDPELPEVEFAI</sequence>
<evidence type="ECO:0000256" key="8">
    <source>
        <dbReference type="ARBA" id="ARBA00022777"/>
    </source>
</evidence>
<feature type="domain" description="PAS" evidence="16">
    <location>
        <begin position="266"/>
        <end position="324"/>
    </location>
</feature>
<dbReference type="Proteomes" id="UP000317155">
    <property type="component" value="Unassembled WGS sequence"/>
</dbReference>
<dbReference type="EMBL" id="VJVV01000015">
    <property type="protein sequence ID" value="TRO78676.1"/>
    <property type="molecule type" value="Genomic_DNA"/>
</dbReference>
<evidence type="ECO:0000256" key="13">
    <source>
        <dbReference type="SAM" id="Coils"/>
    </source>
</evidence>
<organism evidence="18 19">
    <name type="scientific">Trichloromonas acetexigens</name>
    <dbReference type="NCBI Taxonomy" id="38815"/>
    <lineage>
        <taxon>Bacteria</taxon>
        <taxon>Pseudomonadati</taxon>
        <taxon>Thermodesulfobacteriota</taxon>
        <taxon>Desulfuromonadia</taxon>
        <taxon>Desulfuromonadales</taxon>
        <taxon>Trichloromonadaceae</taxon>
        <taxon>Trichloromonas</taxon>
    </lineage>
</organism>
<evidence type="ECO:0000256" key="2">
    <source>
        <dbReference type="ARBA" id="ARBA00004141"/>
    </source>
</evidence>
<dbReference type="SUPFAM" id="SSF47384">
    <property type="entry name" value="Homodimeric domain of signal transducing histidine kinase"/>
    <property type="match status" value="1"/>
</dbReference>
<dbReference type="Gene3D" id="3.30.450.20">
    <property type="entry name" value="PAS domain"/>
    <property type="match status" value="1"/>
</dbReference>
<evidence type="ECO:0000256" key="11">
    <source>
        <dbReference type="ARBA" id="ARBA00023012"/>
    </source>
</evidence>
<keyword evidence="6 14" id="KW-0812">Transmembrane</keyword>
<dbReference type="InterPro" id="IPR004358">
    <property type="entry name" value="Sig_transdc_His_kin-like_C"/>
</dbReference>
<dbReference type="SUPFAM" id="SSF158472">
    <property type="entry name" value="HAMP domain-like"/>
    <property type="match status" value="1"/>
</dbReference>
<dbReference type="SMART" id="SM00304">
    <property type="entry name" value="HAMP"/>
    <property type="match status" value="1"/>
</dbReference>
<keyword evidence="13" id="KW-0175">Coiled coil</keyword>
<dbReference type="InterPro" id="IPR003661">
    <property type="entry name" value="HisK_dim/P_dom"/>
</dbReference>
<proteinExistence type="predicted"/>
<reference evidence="18 19" key="1">
    <citation type="submission" date="2019-07" db="EMBL/GenBank/DDBJ databases">
        <title>Insights of Desulfuromonas acetexigens electromicrobiology.</title>
        <authorList>
            <person name="Katuri K."/>
            <person name="Sapireddy V."/>
            <person name="Shaw D.R."/>
            <person name="Saikaly P."/>
        </authorList>
    </citation>
    <scope>NUCLEOTIDE SEQUENCE [LARGE SCALE GENOMIC DNA]</scope>
    <source>
        <strain evidence="18 19">2873</strain>
    </source>
</reference>
<dbReference type="GO" id="GO:0000156">
    <property type="term" value="F:phosphorelay response regulator activity"/>
    <property type="evidence" value="ECO:0007669"/>
    <property type="project" value="TreeGrafter"/>
</dbReference>
<keyword evidence="5" id="KW-0808">Transferase</keyword>
<dbReference type="SMART" id="SM00387">
    <property type="entry name" value="HATPase_c"/>
    <property type="match status" value="1"/>
</dbReference>
<dbReference type="CDD" id="cd00075">
    <property type="entry name" value="HATPase"/>
    <property type="match status" value="1"/>
</dbReference>
<dbReference type="CDD" id="cd06225">
    <property type="entry name" value="HAMP"/>
    <property type="match status" value="1"/>
</dbReference>
<dbReference type="InterPro" id="IPR003660">
    <property type="entry name" value="HAMP_dom"/>
</dbReference>
<keyword evidence="4" id="KW-0597">Phosphoprotein</keyword>
<dbReference type="SUPFAM" id="SSF55785">
    <property type="entry name" value="PYP-like sensor domain (PAS domain)"/>
    <property type="match status" value="1"/>
</dbReference>
<dbReference type="OrthoDB" id="5342753at2"/>
<dbReference type="Gene3D" id="6.10.340.10">
    <property type="match status" value="1"/>
</dbReference>
<evidence type="ECO:0000259" key="17">
    <source>
        <dbReference type="PROSITE" id="PS50885"/>
    </source>
</evidence>
<dbReference type="Gene3D" id="1.10.287.130">
    <property type="match status" value="1"/>
</dbReference>
<evidence type="ECO:0000259" key="15">
    <source>
        <dbReference type="PROSITE" id="PS50109"/>
    </source>
</evidence>
<dbReference type="InterPro" id="IPR003594">
    <property type="entry name" value="HATPase_dom"/>
</dbReference>
<dbReference type="InterPro" id="IPR013656">
    <property type="entry name" value="PAS_4"/>
</dbReference>
<evidence type="ECO:0000313" key="18">
    <source>
        <dbReference type="EMBL" id="TRO78676.1"/>
    </source>
</evidence>
<evidence type="ECO:0000256" key="14">
    <source>
        <dbReference type="SAM" id="Phobius"/>
    </source>
</evidence>
<dbReference type="PROSITE" id="PS50112">
    <property type="entry name" value="PAS"/>
    <property type="match status" value="1"/>
</dbReference>
<feature type="domain" description="Histidine kinase" evidence="15">
    <location>
        <begin position="395"/>
        <end position="609"/>
    </location>
</feature>